<dbReference type="Gene3D" id="2.10.90.10">
    <property type="entry name" value="Cystine-knot cytokines"/>
    <property type="match status" value="1"/>
</dbReference>
<evidence type="ECO:0000256" key="2">
    <source>
        <dbReference type="ARBA" id="ARBA00022525"/>
    </source>
</evidence>
<dbReference type="GO" id="GO:0007166">
    <property type="term" value="P:cell surface receptor signaling pathway"/>
    <property type="evidence" value="ECO:0007669"/>
    <property type="project" value="TreeGrafter"/>
</dbReference>
<dbReference type="FunFam" id="2.10.90.10:FF:000049">
    <property type="entry name" value="Glycoprotein hormone alpha 2"/>
    <property type="match status" value="1"/>
</dbReference>
<dbReference type="RefSeq" id="XP_022333778.1">
    <property type="nucleotide sequence ID" value="XM_022478070.1"/>
</dbReference>
<keyword evidence="3 5" id="KW-0732">Signal</keyword>
<organism evidence="7 8">
    <name type="scientific">Crassostrea virginica</name>
    <name type="common">Eastern oyster</name>
    <dbReference type="NCBI Taxonomy" id="6565"/>
    <lineage>
        <taxon>Eukaryota</taxon>
        <taxon>Metazoa</taxon>
        <taxon>Spiralia</taxon>
        <taxon>Lophotrochozoa</taxon>
        <taxon>Mollusca</taxon>
        <taxon>Bivalvia</taxon>
        <taxon>Autobranchia</taxon>
        <taxon>Pteriomorphia</taxon>
        <taxon>Ostreida</taxon>
        <taxon>Ostreoidea</taxon>
        <taxon>Ostreidae</taxon>
        <taxon>Crassostrea</taxon>
    </lineage>
</organism>
<dbReference type="Pfam" id="PF03045">
    <property type="entry name" value="DAN"/>
    <property type="match status" value="1"/>
</dbReference>
<evidence type="ECO:0000256" key="1">
    <source>
        <dbReference type="ARBA" id="ARBA00004613"/>
    </source>
</evidence>
<dbReference type="Proteomes" id="UP000694844">
    <property type="component" value="Chromosome 4"/>
</dbReference>
<comment type="subcellular location">
    <subcellularLocation>
        <location evidence="1">Secreted</location>
    </subcellularLocation>
</comment>
<dbReference type="KEGG" id="cvn:111130827"/>
<reference evidence="8" key="1">
    <citation type="submission" date="2025-08" db="UniProtKB">
        <authorList>
            <consortium name="RefSeq"/>
        </authorList>
    </citation>
    <scope>IDENTIFICATION</scope>
    <source>
        <tissue evidence="8">Whole sample</tissue>
    </source>
</reference>
<dbReference type="GO" id="GO:0051427">
    <property type="term" value="F:hormone receptor binding"/>
    <property type="evidence" value="ECO:0007669"/>
    <property type="project" value="TreeGrafter"/>
</dbReference>
<dbReference type="PANTHER" id="PTHR31129:SF2">
    <property type="entry name" value="GLYCOPROTEIN HORMONE ALPHA-2"/>
    <property type="match status" value="1"/>
</dbReference>
<protein>
    <submittedName>
        <fullName evidence="8">Thyrostimulin alpha-2 subunit-like</fullName>
    </submittedName>
</protein>
<keyword evidence="2" id="KW-0964">Secreted</keyword>
<evidence type="ECO:0000256" key="3">
    <source>
        <dbReference type="ARBA" id="ARBA00022729"/>
    </source>
</evidence>
<dbReference type="OrthoDB" id="6421717at2759"/>
<evidence type="ECO:0000313" key="8">
    <source>
        <dbReference type="RefSeq" id="XP_022333778.1"/>
    </source>
</evidence>
<evidence type="ECO:0000256" key="4">
    <source>
        <dbReference type="ARBA" id="ARBA00023157"/>
    </source>
</evidence>
<dbReference type="InterPro" id="IPR029034">
    <property type="entry name" value="Cystine-knot_cytokine"/>
</dbReference>
<evidence type="ECO:0000256" key="5">
    <source>
        <dbReference type="SAM" id="SignalP"/>
    </source>
</evidence>
<proteinExistence type="predicted"/>
<dbReference type="GeneID" id="111130827"/>
<dbReference type="GO" id="GO:0005615">
    <property type="term" value="C:extracellular space"/>
    <property type="evidence" value="ECO:0007669"/>
    <property type="project" value="TreeGrafter"/>
</dbReference>
<feature type="domain" description="DAN" evidence="6">
    <location>
        <begin position="21"/>
        <end position="118"/>
    </location>
</feature>
<name>A0A8B8E1V5_CRAVI</name>
<dbReference type="InterPro" id="IPR004133">
    <property type="entry name" value="DAN_dom"/>
</dbReference>
<feature type="chain" id="PRO_5034019481" evidence="5">
    <location>
        <begin position="19"/>
        <end position="122"/>
    </location>
</feature>
<feature type="signal peptide" evidence="5">
    <location>
        <begin position="1"/>
        <end position="18"/>
    </location>
</feature>
<gene>
    <name evidence="8" type="primary">LOC111130827</name>
</gene>
<dbReference type="AlphaFoldDB" id="A0A8B8E1V5"/>
<accession>A0A8B8E1V5</accession>
<dbReference type="InterPro" id="IPR052680">
    <property type="entry name" value="Glyco_Hormone_Alpha"/>
</dbReference>
<sequence length="122" mass="13566">MSVKCVFILLLFVQYVCCSFDPRTLQKAGCYRMGHTRTVQIPGCLQFNVTTNACRGYCESYAVPSSQRTLSANSRHILTSRAECCGIEETHDITVSVRCADGLREVTFKSAKTCACSVCRYV</sequence>
<keyword evidence="7" id="KW-1185">Reference proteome</keyword>
<keyword evidence="4" id="KW-1015">Disulfide bond</keyword>
<evidence type="ECO:0000313" key="7">
    <source>
        <dbReference type="Proteomes" id="UP000694844"/>
    </source>
</evidence>
<dbReference type="PANTHER" id="PTHR31129">
    <property type="entry name" value="GLYCOPROTEIN HORMONE ALPHA-2"/>
    <property type="match status" value="1"/>
</dbReference>
<evidence type="ECO:0000259" key="6">
    <source>
        <dbReference type="Pfam" id="PF03045"/>
    </source>
</evidence>